<reference evidence="1 2" key="1">
    <citation type="journal article" date="2014" name="Int. J. Syst. Evol. Microbiol.">
        <title>Complete genome sequence of Corynebacterium casei LMG S-19264T (=DSM 44701T), isolated from a smear-ripened cheese.</title>
        <authorList>
            <consortium name="US DOE Joint Genome Institute (JGI-PGF)"/>
            <person name="Walter F."/>
            <person name="Albersmeier A."/>
            <person name="Kalinowski J."/>
            <person name="Ruckert C."/>
        </authorList>
    </citation>
    <scope>NUCLEOTIDE SEQUENCE [LARGE SCALE GENOMIC DNA]</scope>
    <source>
        <strain evidence="1 2">CGMCC 1.7286</strain>
    </source>
</reference>
<accession>A0A917ZQD1</accession>
<protein>
    <submittedName>
        <fullName evidence="1">Uncharacterized protein</fullName>
    </submittedName>
</protein>
<organism evidence="1 2">
    <name type="scientific">Marinobacterium nitratireducens</name>
    <dbReference type="NCBI Taxonomy" id="518897"/>
    <lineage>
        <taxon>Bacteria</taxon>
        <taxon>Pseudomonadati</taxon>
        <taxon>Pseudomonadota</taxon>
        <taxon>Gammaproteobacteria</taxon>
        <taxon>Oceanospirillales</taxon>
        <taxon>Oceanospirillaceae</taxon>
        <taxon>Marinobacterium</taxon>
    </lineage>
</organism>
<keyword evidence="2" id="KW-1185">Reference proteome</keyword>
<comment type="caution">
    <text evidence="1">The sequence shown here is derived from an EMBL/GenBank/DDBJ whole genome shotgun (WGS) entry which is preliminary data.</text>
</comment>
<proteinExistence type="predicted"/>
<sequence>MFEAHFHTFPEQPAFSDFSPPSLTRRLRSHRHQCPVHAWAAHGKRKDEAGIAQPHWFVYIEYCRHDGAREWVLIERPCSTDLDELFAAAQWRELPRIDPAGTRAWLDKDD</sequence>
<gene>
    <name evidence="1" type="ORF">GCM10011348_40110</name>
</gene>
<evidence type="ECO:0000313" key="2">
    <source>
        <dbReference type="Proteomes" id="UP000599578"/>
    </source>
</evidence>
<evidence type="ECO:0000313" key="1">
    <source>
        <dbReference type="EMBL" id="GGO87283.1"/>
    </source>
</evidence>
<name>A0A917ZQD1_9GAMM</name>
<dbReference type="AlphaFoldDB" id="A0A917ZQD1"/>
<dbReference type="Proteomes" id="UP000599578">
    <property type="component" value="Unassembled WGS sequence"/>
</dbReference>
<dbReference type="RefSeq" id="WP_188862410.1">
    <property type="nucleotide sequence ID" value="NZ_BMLT01000012.1"/>
</dbReference>
<dbReference type="EMBL" id="BMLT01000012">
    <property type="protein sequence ID" value="GGO87283.1"/>
    <property type="molecule type" value="Genomic_DNA"/>
</dbReference>